<feature type="compositionally biased region" description="Basic and acidic residues" evidence="1">
    <location>
        <begin position="1"/>
        <end position="16"/>
    </location>
</feature>
<dbReference type="EMBL" id="KQ979568">
    <property type="protein sequence ID" value="KYN20743.1"/>
    <property type="molecule type" value="Genomic_DNA"/>
</dbReference>
<feature type="region of interest" description="Disordered" evidence="1">
    <location>
        <begin position="1"/>
        <end position="91"/>
    </location>
</feature>
<gene>
    <name evidence="2" type="ORF">ALC57_06649</name>
</gene>
<reference evidence="2 3" key="1">
    <citation type="submission" date="2015-09" db="EMBL/GenBank/DDBJ databases">
        <title>Trachymyrmex cornetzi WGS genome.</title>
        <authorList>
            <person name="Nygaard S."/>
            <person name="Hu H."/>
            <person name="Boomsma J."/>
            <person name="Zhang G."/>
        </authorList>
    </citation>
    <scope>NUCLEOTIDE SEQUENCE [LARGE SCALE GENOMIC DNA]</scope>
    <source>
        <strain evidence="2">Tcor2-1</strain>
        <tissue evidence="2">Whole body</tissue>
    </source>
</reference>
<evidence type="ECO:0000313" key="3">
    <source>
        <dbReference type="Proteomes" id="UP000078492"/>
    </source>
</evidence>
<feature type="compositionally biased region" description="Basic and acidic residues" evidence="1">
    <location>
        <begin position="62"/>
        <end position="84"/>
    </location>
</feature>
<evidence type="ECO:0000256" key="1">
    <source>
        <dbReference type="SAM" id="MobiDB-lite"/>
    </source>
</evidence>
<dbReference type="Proteomes" id="UP000078492">
    <property type="component" value="Unassembled WGS sequence"/>
</dbReference>
<evidence type="ECO:0000313" key="2">
    <source>
        <dbReference type="EMBL" id="KYN20743.1"/>
    </source>
</evidence>
<proteinExistence type="predicted"/>
<organism evidence="2 3">
    <name type="scientific">Trachymyrmex cornetzi</name>
    <dbReference type="NCBI Taxonomy" id="471704"/>
    <lineage>
        <taxon>Eukaryota</taxon>
        <taxon>Metazoa</taxon>
        <taxon>Ecdysozoa</taxon>
        <taxon>Arthropoda</taxon>
        <taxon>Hexapoda</taxon>
        <taxon>Insecta</taxon>
        <taxon>Pterygota</taxon>
        <taxon>Neoptera</taxon>
        <taxon>Endopterygota</taxon>
        <taxon>Hymenoptera</taxon>
        <taxon>Apocrita</taxon>
        <taxon>Aculeata</taxon>
        <taxon>Formicoidea</taxon>
        <taxon>Formicidae</taxon>
        <taxon>Myrmicinae</taxon>
        <taxon>Trachymyrmex</taxon>
    </lineage>
</organism>
<dbReference type="AlphaFoldDB" id="A0A195E6E2"/>
<protein>
    <submittedName>
        <fullName evidence="2">Uncharacterized protein</fullName>
    </submittedName>
</protein>
<name>A0A195E6E2_9HYME</name>
<sequence length="127" mass="14015">MQRWAKDEAAVQKAREGGGGGQEGRLGLERGGPGGGGEAKTLRRSIPSLRATRFRSPAAFMHQERGQRDGERKREREREGDKDTASYSRDNCGLRVRERVPFAGSAVPQDPKSIMWLYGTSVRDAAQ</sequence>
<accession>A0A195E6E2</accession>
<keyword evidence="3" id="KW-1185">Reference proteome</keyword>
<feature type="compositionally biased region" description="Gly residues" evidence="1">
    <location>
        <begin position="17"/>
        <end position="38"/>
    </location>
</feature>